<dbReference type="AlphaFoldDB" id="A0A8T1MIZ8"/>
<feature type="compositionally biased region" description="Polar residues" evidence="2">
    <location>
        <begin position="841"/>
        <end position="872"/>
    </location>
</feature>
<dbReference type="SUPFAM" id="SSF49899">
    <property type="entry name" value="Concanavalin A-like lectins/glucanases"/>
    <property type="match status" value="1"/>
</dbReference>
<evidence type="ECO:0000256" key="1">
    <source>
        <dbReference type="ARBA" id="ARBA00022734"/>
    </source>
</evidence>
<evidence type="ECO:0000313" key="5">
    <source>
        <dbReference type="Proteomes" id="UP000286415"/>
    </source>
</evidence>
<feature type="region of interest" description="Disordered" evidence="2">
    <location>
        <begin position="639"/>
        <end position="721"/>
    </location>
</feature>
<accession>A0A8T1MIZ8</accession>
<evidence type="ECO:0000256" key="2">
    <source>
        <dbReference type="SAM" id="MobiDB-lite"/>
    </source>
</evidence>
<dbReference type="GO" id="GO:0030246">
    <property type="term" value="F:carbohydrate binding"/>
    <property type="evidence" value="ECO:0007669"/>
    <property type="project" value="UniProtKB-KW"/>
</dbReference>
<keyword evidence="1" id="KW-0430">Lectin</keyword>
<dbReference type="InterPro" id="IPR001079">
    <property type="entry name" value="Galectin_CRD"/>
</dbReference>
<dbReference type="Proteomes" id="UP000286415">
    <property type="component" value="Unassembled WGS sequence"/>
</dbReference>
<dbReference type="OrthoDB" id="6256966at2759"/>
<evidence type="ECO:0000259" key="3">
    <source>
        <dbReference type="PROSITE" id="PS51304"/>
    </source>
</evidence>
<dbReference type="EMBL" id="NIRI02000042">
    <property type="protein sequence ID" value="KAG5448815.1"/>
    <property type="molecule type" value="Genomic_DNA"/>
</dbReference>
<feature type="domain" description="Galectin" evidence="3">
    <location>
        <begin position="14"/>
        <end position="161"/>
    </location>
</feature>
<dbReference type="Pfam" id="PF00337">
    <property type="entry name" value="Gal-bind_lectin"/>
    <property type="match status" value="1"/>
</dbReference>
<reference evidence="4 5" key="2">
    <citation type="journal article" date="2021" name="Genomics">
        <title>High-quality reference genome for Clonorchis sinensis.</title>
        <authorList>
            <person name="Young N.D."/>
            <person name="Stroehlein A.J."/>
            <person name="Kinkar L."/>
            <person name="Wang T."/>
            <person name="Sohn W.M."/>
            <person name="Chang B.C.H."/>
            <person name="Kaur P."/>
            <person name="Weisz D."/>
            <person name="Dudchenko O."/>
            <person name="Aiden E.L."/>
            <person name="Korhonen P.K."/>
            <person name="Gasser R.B."/>
        </authorList>
    </citation>
    <scope>NUCLEOTIDE SEQUENCE [LARGE SCALE GENOMIC DNA]</scope>
    <source>
        <strain evidence="4">Cs-k2</strain>
    </source>
</reference>
<feature type="compositionally biased region" description="Low complexity" evidence="2">
    <location>
        <begin position="387"/>
        <end position="396"/>
    </location>
</feature>
<organism evidence="4 5">
    <name type="scientific">Clonorchis sinensis</name>
    <name type="common">Chinese liver fluke</name>
    <dbReference type="NCBI Taxonomy" id="79923"/>
    <lineage>
        <taxon>Eukaryota</taxon>
        <taxon>Metazoa</taxon>
        <taxon>Spiralia</taxon>
        <taxon>Lophotrochozoa</taxon>
        <taxon>Platyhelminthes</taxon>
        <taxon>Trematoda</taxon>
        <taxon>Digenea</taxon>
        <taxon>Opisthorchiida</taxon>
        <taxon>Opisthorchiata</taxon>
        <taxon>Opisthorchiidae</taxon>
        <taxon>Clonorchis</taxon>
    </lineage>
</organism>
<proteinExistence type="predicted"/>
<sequence length="912" mass="101264">MRKPVLRHRTNMKFRLSFPSTLQYGDNLEIKGEAGFDSFSLDLLSDYLAFDPVAFDESNGLEGELPVVETQPLQIVFESTGGWDVNAKSPETSTTSHGTSARRCGFRTGEKFVCNVAIRKEYFVVSLNNMPIASSEHLIPVASIHGLEIGGDSVITSIKYGHPVAIGQYRNRNYKNNPIPTIVECRLSDMLLDEDNYVEFEDSKMKKNPLSNSEAVLCPTTQKVPGGNFPNSILRSELVRSKSYQLVFNSDSSDPEDDLNFANNGEPQLDGGFNSASQKNLLLLDDPEFSLDEENQSMLNFIALKKQQVKRRRKFSHRAESSLAKRAYARRQKDILKKHRPMDMHELNSVPLEKPTEQIRGFEVERQNNASIDLLSHQLQSTDYLISSQKSPQKSPVKTEQKSATSPHEINTVLRAPVKRRHSLSTLDMQVDINAIVGSIVNAEVDHKFGTLRRSQSIATSNSNPQGFTHNPVSLNEILSNLKLHLSSNKAITTTDGSSVQSPRLFTASPGCKPGDSNKNHSDEQATYQAVSVTKDPLEAATTRNVSSSRFSSILGEKHLSSGEKPPWLGATSVLSNHKSNSDVDEKFHYTKTSQPMLLIDFHPLEGDKFVMEENSTETGCSVKKSHWTGRPKSQLILAGSSKASSHSSQETGKSTADRATVNNFEGRVNGKAFGLRNPESPNKVADRVSPIANSTQNSDEKNPQNGKTNPPDLRFDVNDTTKRRIFRSKLPRPKSELVSSELAKRRWGLKNLSTITPSPVLAEEHNKNADVNDRVQPEQNCGKRVSPILTQKMSKTHGIPNDLKPTQQISLNARHSFSVRNIKPSTSQQLQSYPAENHSSKSSTAHQNGKPSMLKTGNSNKPQPNLSNGQISLSKDSLDSSSNNLKKFVQSPRRWLSEKFSSHKKHRAVVK</sequence>
<protein>
    <recommendedName>
        <fullName evidence="3">Galectin domain-containing protein</fullName>
    </recommendedName>
</protein>
<name>A0A8T1MIZ8_CLOSI</name>
<dbReference type="PROSITE" id="PS51304">
    <property type="entry name" value="GALECTIN"/>
    <property type="match status" value="1"/>
</dbReference>
<feature type="compositionally biased region" description="Low complexity" evidence="2">
    <location>
        <begin position="873"/>
        <end position="885"/>
    </location>
</feature>
<feature type="region of interest" description="Disordered" evidence="2">
    <location>
        <begin position="386"/>
        <end position="410"/>
    </location>
</feature>
<feature type="region of interest" description="Disordered" evidence="2">
    <location>
        <begin position="827"/>
        <end position="885"/>
    </location>
</feature>
<dbReference type="InterPro" id="IPR013320">
    <property type="entry name" value="ConA-like_dom_sf"/>
</dbReference>
<reference evidence="4 5" key="1">
    <citation type="journal article" date="2018" name="Biotechnol. Adv.">
        <title>Improved genomic resources and new bioinformatic workflow for the carcinogenic parasite Clonorchis sinensis: Biotechnological implications.</title>
        <authorList>
            <person name="Wang D."/>
            <person name="Korhonen P.K."/>
            <person name="Gasser R.B."/>
            <person name="Young N.D."/>
        </authorList>
    </citation>
    <scope>NUCLEOTIDE SEQUENCE [LARGE SCALE GENOMIC DNA]</scope>
    <source>
        <strain evidence="4">Cs-k2</strain>
    </source>
</reference>
<evidence type="ECO:0000313" key="4">
    <source>
        <dbReference type="EMBL" id="KAG5448815.1"/>
    </source>
</evidence>
<keyword evidence="5" id="KW-1185">Reference proteome</keyword>
<comment type="caution">
    <text evidence="4">The sequence shown here is derived from an EMBL/GenBank/DDBJ whole genome shotgun (WGS) entry which is preliminary data.</text>
</comment>
<gene>
    <name evidence="4" type="ORF">CSKR_103535</name>
</gene>
<dbReference type="Gene3D" id="2.60.120.200">
    <property type="match status" value="1"/>
</dbReference>
<feature type="compositionally biased region" description="Polar residues" evidence="2">
    <location>
        <begin position="692"/>
        <end position="709"/>
    </location>
</feature>